<evidence type="ECO:0000313" key="2">
    <source>
        <dbReference type="Proteomes" id="UP001497382"/>
    </source>
</evidence>
<dbReference type="Proteomes" id="UP001497382">
    <property type="component" value="Unassembled WGS sequence"/>
</dbReference>
<keyword evidence="2" id="KW-1185">Reference proteome</keyword>
<gene>
    <name evidence="1" type="ORF">LARSCL_LOCUS16475</name>
</gene>
<dbReference type="EMBL" id="CAXIEN010000263">
    <property type="protein sequence ID" value="CAL1290416.1"/>
    <property type="molecule type" value="Genomic_DNA"/>
</dbReference>
<comment type="caution">
    <text evidence="1">The sequence shown here is derived from an EMBL/GenBank/DDBJ whole genome shotgun (WGS) entry which is preliminary data.</text>
</comment>
<organism evidence="1 2">
    <name type="scientific">Larinioides sclopetarius</name>
    <dbReference type="NCBI Taxonomy" id="280406"/>
    <lineage>
        <taxon>Eukaryota</taxon>
        <taxon>Metazoa</taxon>
        <taxon>Ecdysozoa</taxon>
        <taxon>Arthropoda</taxon>
        <taxon>Chelicerata</taxon>
        <taxon>Arachnida</taxon>
        <taxon>Araneae</taxon>
        <taxon>Araneomorphae</taxon>
        <taxon>Entelegynae</taxon>
        <taxon>Araneoidea</taxon>
        <taxon>Araneidae</taxon>
        <taxon>Larinioides</taxon>
    </lineage>
</organism>
<reference evidence="1 2" key="1">
    <citation type="submission" date="2024-04" db="EMBL/GenBank/DDBJ databases">
        <authorList>
            <person name="Rising A."/>
            <person name="Reimegard J."/>
            <person name="Sonavane S."/>
            <person name="Akerstrom W."/>
            <person name="Nylinder S."/>
            <person name="Hedman E."/>
            <person name="Kallberg Y."/>
        </authorList>
    </citation>
    <scope>NUCLEOTIDE SEQUENCE [LARGE SCALE GENOMIC DNA]</scope>
</reference>
<accession>A0AAV2B2B5</accession>
<evidence type="ECO:0000313" key="1">
    <source>
        <dbReference type="EMBL" id="CAL1290416.1"/>
    </source>
</evidence>
<name>A0AAV2B2B5_9ARAC</name>
<protein>
    <submittedName>
        <fullName evidence="1">Uncharacterized protein</fullName>
    </submittedName>
</protein>
<dbReference type="AlphaFoldDB" id="A0AAV2B2B5"/>
<sequence length="72" mass="8051">MPRWNSSKAIDYNTCVVFHGGMDSSGNGLQLKNHLKLVEVVQFDCQKNTQPMVTRSLVYFLAASKNGLLVFC</sequence>
<proteinExistence type="predicted"/>